<reference evidence="1" key="1">
    <citation type="journal article" date="2021" name="Proc. Natl. Acad. Sci. U.S.A.">
        <title>A Catalog of Tens of Thousands of Viruses from Human Metagenomes Reveals Hidden Associations with Chronic Diseases.</title>
        <authorList>
            <person name="Tisza M.J."/>
            <person name="Buck C.B."/>
        </authorList>
    </citation>
    <scope>NUCLEOTIDE SEQUENCE</scope>
    <source>
        <strain evidence="1">CtXPH7</strain>
    </source>
</reference>
<sequence length="46" mass="4742">MWLQKQAVLLLVMAQSSQGCGVLAVPVSTLAGIPSMMVISGSLLLV</sequence>
<accession>A0A8S5LYM1</accession>
<dbReference type="PROSITE" id="PS51257">
    <property type="entry name" value="PROKAR_LIPOPROTEIN"/>
    <property type="match status" value="1"/>
</dbReference>
<organism evidence="1">
    <name type="scientific">Siphoviridae sp. ctXPH7</name>
    <dbReference type="NCBI Taxonomy" id="2826367"/>
    <lineage>
        <taxon>Viruses</taxon>
        <taxon>Duplodnaviria</taxon>
        <taxon>Heunggongvirae</taxon>
        <taxon>Uroviricota</taxon>
        <taxon>Caudoviricetes</taxon>
    </lineage>
</organism>
<evidence type="ECO:0000313" key="1">
    <source>
        <dbReference type="EMBL" id="DAD74899.1"/>
    </source>
</evidence>
<name>A0A8S5LYM1_9CAUD</name>
<protein>
    <submittedName>
        <fullName evidence="1">Uncharacterized protein</fullName>
    </submittedName>
</protein>
<dbReference type="EMBL" id="BK014767">
    <property type="protein sequence ID" value="DAD74899.1"/>
    <property type="molecule type" value="Genomic_DNA"/>
</dbReference>
<proteinExistence type="predicted"/>